<evidence type="ECO:0000256" key="4">
    <source>
        <dbReference type="ARBA" id="ARBA00023274"/>
    </source>
</evidence>
<evidence type="ECO:0000256" key="2">
    <source>
        <dbReference type="ARBA" id="ARBA00009083"/>
    </source>
</evidence>
<evidence type="ECO:0000256" key="1">
    <source>
        <dbReference type="ARBA" id="ARBA00003686"/>
    </source>
</evidence>
<dbReference type="GO" id="GO:0006412">
    <property type="term" value="P:translation"/>
    <property type="evidence" value="ECO:0007669"/>
    <property type="project" value="UniProtKB-UniRule"/>
</dbReference>
<evidence type="ECO:0000256" key="7">
    <source>
        <dbReference type="HAMAP-Rule" id="MF_00537"/>
    </source>
</evidence>
<comment type="similarity">
    <text evidence="2 7">Belongs to the universal ribosomal protein uS14 family.</text>
</comment>
<feature type="compositionally biased region" description="Basic and acidic residues" evidence="8">
    <location>
        <begin position="51"/>
        <end position="60"/>
    </location>
</feature>
<protein>
    <recommendedName>
        <fullName evidence="5 7">Small ribosomal subunit protein uS14</fullName>
    </recommendedName>
</protein>
<comment type="function">
    <text evidence="1 7">Binds 16S rRNA, required for the assembly of 30S particles and may also be responsible for determining the conformation of the 16S rRNA at the A site.</text>
</comment>
<keyword evidence="7" id="KW-0694">RNA-binding</keyword>
<keyword evidence="4 7" id="KW-0687">Ribonucleoprotein</keyword>
<dbReference type="GO" id="GO:0019843">
    <property type="term" value="F:rRNA binding"/>
    <property type="evidence" value="ECO:0007669"/>
    <property type="project" value="UniProtKB-UniRule"/>
</dbReference>
<dbReference type="InterPro" id="IPR001209">
    <property type="entry name" value="Ribosomal_uS14"/>
</dbReference>
<dbReference type="NCBIfam" id="NF006477">
    <property type="entry name" value="PRK08881.1"/>
    <property type="match status" value="1"/>
</dbReference>
<reference evidence="9 10" key="1">
    <citation type="submission" date="2019-03" db="EMBL/GenBank/DDBJ databases">
        <title>Genomic Encyclopedia of Type Strains, Phase IV (KMG-IV): sequencing the most valuable type-strain genomes for metagenomic binning, comparative biology and taxonomic classification.</title>
        <authorList>
            <person name="Goeker M."/>
        </authorList>
    </citation>
    <scope>NUCLEOTIDE SEQUENCE [LARGE SCALE GENOMIC DNA]</scope>
    <source>
        <strain evidence="9 10">DSM 21667</strain>
    </source>
</reference>
<feature type="region of interest" description="Disordered" evidence="8">
    <location>
        <begin position="20"/>
        <end position="64"/>
    </location>
</feature>
<dbReference type="HAMAP" id="MF_00537">
    <property type="entry name" value="Ribosomal_uS14_1"/>
    <property type="match status" value="1"/>
</dbReference>
<proteinExistence type="inferred from homology"/>
<keyword evidence="10" id="KW-1185">Reference proteome</keyword>
<dbReference type="AlphaFoldDB" id="A0A4R6Z2S3"/>
<accession>A0A4R6Z2S3</accession>
<dbReference type="Gene3D" id="1.10.287.1480">
    <property type="match status" value="1"/>
</dbReference>
<dbReference type="EMBL" id="SNZH01000004">
    <property type="protein sequence ID" value="TDR45891.1"/>
    <property type="molecule type" value="Genomic_DNA"/>
</dbReference>
<dbReference type="Proteomes" id="UP000295293">
    <property type="component" value="Unassembled WGS sequence"/>
</dbReference>
<evidence type="ECO:0000313" key="9">
    <source>
        <dbReference type="EMBL" id="TDR45891.1"/>
    </source>
</evidence>
<keyword evidence="3 7" id="KW-0689">Ribosomal protein</keyword>
<evidence type="ECO:0000256" key="5">
    <source>
        <dbReference type="ARBA" id="ARBA00035167"/>
    </source>
</evidence>
<evidence type="ECO:0000313" key="10">
    <source>
        <dbReference type="Proteomes" id="UP000295293"/>
    </source>
</evidence>
<dbReference type="GO" id="GO:0015935">
    <property type="term" value="C:small ribosomal subunit"/>
    <property type="evidence" value="ECO:0007669"/>
    <property type="project" value="TreeGrafter"/>
</dbReference>
<evidence type="ECO:0000256" key="6">
    <source>
        <dbReference type="ARBA" id="ARBA00047110"/>
    </source>
</evidence>
<comment type="caution">
    <text evidence="9">The sequence shown here is derived from an EMBL/GenBank/DDBJ whole genome shotgun (WGS) entry which is preliminary data.</text>
</comment>
<name>A0A4R6Z2S3_9GAMM</name>
<dbReference type="Pfam" id="PF00253">
    <property type="entry name" value="Ribosomal_S14"/>
    <property type="match status" value="1"/>
</dbReference>
<dbReference type="PANTHER" id="PTHR19836:SF19">
    <property type="entry name" value="SMALL RIBOSOMAL SUBUNIT PROTEIN US14M"/>
    <property type="match status" value="1"/>
</dbReference>
<dbReference type="GO" id="GO:0003735">
    <property type="term" value="F:structural constituent of ribosome"/>
    <property type="evidence" value="ECO:0007669"/>
    <property type="project" value="InterPro"/>
</dbReference>
<dbReference type="GO" id="GO:0005737">
    <property type="term" value="C:cytoplasm"/>
    <property type="evidence" value="ECO:0007669"/>
    <property type="project" value="UniProtKB-ARBA"/>
</dbReference>
<keyword evidence="7" id="KW-0699">rRNA-binding</keyword>
<dbReference type="OrthoDB" id="9810484at2"/>
<sequence length="101" mass="11447">MAKTCMVNREVKREKLAKKHAAKRAELKKTLSSPSASFEEKMAASAKLQKLPRDSSEARQRNRCVQTGRSRGVYRKFGLGRNKLREATMRGDVPGLRKASW</sequence>
<comment type="subunit">
    <text evidence="6 7">Part of the 30S ribosomal subunit. Contacts proteins S3 and S10.</text>
</comment>
<evidence type="ECO:0000256" key="8">
    <source>
        <dbReference type="SAM" id="MobiDB-lite"/>
    </source>
</evidence>
<gene>
    <name evidence="7" type="primary">rpsN</name>
    <name evidence="9" type="ORF">DFR29_104321</name>
</gene>
<evidence type="ECO:0000256" key="3">
    <source>
        <dbReference type="ARBA" id="ARBA00022980"/>
    </source>
</evidence>
<organism evidence="9 10">
    <name type="scientific">Tahibacter aquaticus</name>
    <dbReference type="NCBI Taxonomy" id="520092"/>
    <lineage>
        <taxon>Bacteria</taxon>
        <taxon>Pseudomonadati</taxon>
        <taxon>Pseudomonadota</taxon>
        <taxon>Gammaproteobacteria</taxon>
        <taxon>Lysobacterales</taxon>
        <taxon>Rhodanobacteraceae</taxon>
        <taxon>Tahibacter</taxon>
    </lineage>
</organism>
<dbReference type="FunFam" id="1.10.287.1480:FF:000001">
    <property type="entry name" value="30S ribosomal protein S14"/>
    <property type="match status" value="1"/>
</dbReference>
<dbReference type="SUPFAM" id="SSF57716">
    <property type="entry name" value="Glucocorticoid receptor-like (DNA-binding domain)"/>
    <property type="match status" value="1"/>
</dbReference>
<dbReference type="PANTHER" id="PTHR19836">
    <property type="entry name" value="30S RIBOSOMAL PROTEIN S14"/>
    <property type="match status" value="1"/>
</dbReference>
<dbReference type="RefSeq" id="WP_133818248.1">
    <property type="nucleotide sequence ID" value="NZ_SNZH01000004.1"/>
</dbReference>
<dbReference type="InterPro" id="IPR023036">
    <property type="entry name" value="Ribosomal_uS14_bac/plastid"/>
</dbReference>